<evidence type="ECO:0000313" key="7">
    <source>
        <dbReference type="EMBL" id="HIT50087.1"/>
    </source>
</evidence>
<proteinExistence type="predicted"/>
<feature type="transmembrane region" description="Helical" evidence="6">
    <location>
        <begin position="107"/>
        <end position="126"/>
    </location>
</feature>
<sequence length="212" mass="24031">MEQKKKRSREQSLGEEIGNAITHGIGAIFAVVALVLMLVRQNTALELAGSIIFGWSMFFVYLSSCLYHCFKHGSKVKRLFRIFDHSSIYIQIAGTYAPILLCVIQGWLGWTYFGVQWAVVGIGILLRILKPHKNTVPQVILCLFLGWSGLSILPQLYAFSTELTWFILAGGLAYSAGIAFYASRFKYAHFVWHFFVMFGTILHFIGIYLYVL</sequence>
<reference evidence="7" key="1">
    <citation type="submission" date="2020-10" db="EMBL/GenBank/DDBJ databases">
        <authorList>
            <person name="Gilroy R."/>
        </authorList>
    </citation>
    <scope>NUCLEOTIDE SEQUENCE</scope>
    <source>
        <strain evidence="7">ChiW17-6978</strain>
    </source>
</reference>
<organism evidence="7 8">
    <name type="scientific">Candidatus Pelethenecus faecipullorum</name>
    <dbReference type="NCBI Taxonomy" id="2840900"/>
    <lineage>
        <taxon>Bacteria</taxon>
        <taxon>Bacillati</taxon>
        <taxon>Mycoplasmatota</taxon>
        <taxon>Mollicutes</taxon>
        <taxon>Candidatus Pelethenecus</taxon>
    </lineage>
</organism>
<feature type="transmembrane region" description="Helical" evidence="6">
    <location>
        <begin position="163"/>
        <end position="183"/>
    </location>
</feature>
<keyword evidence="3 6" id="KW-1133">Transmembrane helix</keyword>
<dbReference type="Proteomes" id="UP000886758">
    <property type="component" value="Unassembled WGS sequence"/>
</dbReference>
<name>A0A9D1KJ28_9MOLU</name>
<feature type="transmembrane region" description="Helical" evidence="6">
    <location>
        <begin position="82"/>
        <end position="101"/>
    </location>
</feature>
<feature type="binding site" evidence="5">
    <location>
        <position position="193"/>
    </location>
    <ligand>
        <name>Zn(2+)</name>
        <dbReference type="ChEBI" id="CHEBI:29105"/>
    </ligand>
</feature>
<evidence type="ECO:0000256" key="1">
    <source>
        <dbReference type="ARBA" id="ARBA00004141"/>
    </source>
</evidence>
<dbReference type="AlphaFoldDB" id="A0A9D1KJ28"/>
<protein>
    <submittedName>
        <fullName evidence="7">Hemolysin III family protein</fullName>
    </submittedName>
</protein>
<feature type="transmembrane region" description="Helical" evidence="6">
    <location>
        <begin position="51"/>
        <end position="70"/>
    </location>
</feature>
<evidence type="ECO:0000256" key="2">
    <source>
        <dbReference type="ARBA" id="ARBA00022692"/>
    </source>
</evidence>
<dbReference type="PANTHER" id="PTHR20855">
    <property type="entry name" value="ADIPOR/PROGESTIN RECEPTOR-RELATED"/>
    <property type="match status" value="1"/>
</dbReference>
<feature type="transmembrane region" description="Helical" evidence="6">
    <location>
        <begin position="190"/>
        <end position="211"/>
    </location>
</feature>
<evidence type="ECO:0000313" key="8">
    <source>
        <dbReference type="Proteomes" id="UP000886758"/>
    </source>
</evidence>
<accession>A0A9D1KJ28</accession>
<evidence type="ECO:0000256" key="5">
    <source>
        <dbReference type="PIRSR" id="PIRSR604254-1"/>
    </source>
</evidence>
<keyword evidence="5" id="KW-0479">Metal-binding</keyword>
<evidence type="ECO:0000256" key="6">
    <source>
        <dbReference type="SAM" id="Phobius"/>
    </source>
</evidence>
<comment type="subcellular location">
    <subcellularLocation>
        <location evidence="1">Membrane</location>
        <topology evidence="1">Multi-pass membrane protein</topology>
    </subcellularLocation>
</comment>
<dbReference type="Pfam" id="PF03006">
    <property type="entry name" value="HlyIII"/>
    <property type="match status" value="1"/>
</dbReference>
<keyword evidence="2 6" id="KW-0812">Transmembrane</keyword>
<feature type="transmembrane region" description="Helical" evidence="6">
    <location>
        <begin position="138"/>
        <end position="157"/>
    </location>
</feature>
<dbReference type="PANTHER" id="PTHR20855:SF3">
    <property type="entry name" value="LD03007P"/>
    <property type="match status" value="1"/>
</dbReference>
<keyword evidence="4 6" id="KW-0472">Membrane</keyword>
<feature type="binding site" evidence="5">
    <location>
        <position position="189"/>
    </location>
    <ligand>
        <name>Zn(2+)</name>
        <dbReference type="ChEBI" id="CHEBI:29105"/>
    </ligand>
</feature>
<evidence type="ECO:0000256" key="3">
    <source>
        <dbReference type="ARBA" id="ARBA00022989"/>
    </source>
</evidence>
<feature type="transmembrane region" description="Helical" evidence="6">
    <location>
        <begin position="20"/>
        <end position="39"/>
    </location>
</feature>
<dbReference type="EMBL" id="DVLF01000109">
    <property type="protein sequence ID" value="HIT50087.1"/>
    <property type="molecule type" value="Genomic_DNA"/>
</dbReference>
<feature type="binding site" evidence="5">
    <location>
        <position position="68"/>
    </location>
    <ligand>
        <name>Zn(2+)</name>
        <dbReference type="ChEBI" id="CHEBI:29105"/>
    </ligand>
</feature>
<dbReference type="GO" id="GO:0016020">
    <property type="term" value="C:membrane"/>
    <property type="evidence" value="ECO:0007669"/>
    <property type="project" value="UniProtKB-SubCell"/>
</dbReference>
<evidence type="ECO:0000256" key="4">
    <source>
        <dbReference type="ARBA" id="ARBA00023136"/>
    </source>
</evidence>
<dbReference type="InterPro" id="IPR004254">
    <property type="entry name" value="AdipoR/HlyIII-related"/>
</dbReference>
<gene>
    <name evidence="7" type="ORF">IAD46_03570</name>
</gene>
<dbReference type="GO" id="GO:0046872">
    <property type="term" value="F:metal ion binding"/>
    <property type="evidence" value="ECO:0007669"/>
    <property type="project" value="UniProtKB-KW"/>
</dbReference>
<comment type="caution">
    <text evidence="7">The sequence shown here is derived from an EMBL/GenBank/DDBJ whole genome shotgun (WGS) entry which is preliminary data.</text>
</comment>
<keyword evidence="5" id="KW-0862">Zinc</keyword>
<reference evidence="7" key="2">
    <citation type="journal article" date="2021" name="PeerJ">
        <title>Extensive microbial diversity within the chicken gut microbiome revealed by metagenomics and culture.</title>
        <authorList>
            <person name="Gilroy R."/>
            <person name="Ravi A."/>
            <person name="Getino M."/>
            <person name="Pursley I."/>
            <person name="Horton D.L."/>
            <person name="Alikhan N.F."/>
            <person name="Baker D."/>
            <person name="Gharbi K."/>
            <person name="Hall N."/>
            <person name="Watson M."/>
            <person name="Adriaenssens E.M."/>
            <person name="Foster-Nyarko E."/>
            <person name="Jarju S."/>
            <person name="Secka A."/>
            <person name="Antonio M."/>
            <person name="Oren A."/>
            <person name="Chaudhuri R.R."/>
            <person name="La Ragione R."/>
            <person name="Hildebrand F."/>
            <person name="Pallen M.J."/>
        </authorList>
    </citation>
    <scope>NUCLEOTIDE SEQUENCE</scope>
    <source>
        <strain evidence="7">ChiW17-6978</strain>
    </source>
</reference>